<dbReference type="AlphaFoldDB" id="A0A2V3IY84"/>
<dbReference type="Pfam" id="PF04179">
    <property type="entry name" value="Init_tRNA_PT"/>
    <property type="match status" value="1"/>
</dbReference>
<evidence type="ECO:0000259" key="3">
    <source>
        <dbReference type="Pfam" id="PF17184"/>
    </source>
</evidence>
<feature type="region of interest" description="Disordered" evidence="1">
    <location>
        <begin position="415"/>
        <end position="434"/>
    </location>
</feature>
<evidence type="ECO:0000259" key="2">
    <source>
        <dbReference type="Pfam" id="PF04179"/>
    </source>
</evidence>
<name>A0A2V3IY84_9FLOR</name>
<feature type="domain" description="Rit1 N-terminal" evidence="3">
    <location>
        <begin position="35"/>
        <end position="326"/>
    </location>
</feature>
<keyword evidence="4" id="KW-0808">Transferase</keyword>
<organism evidence="4 5">
    <name type="scientific">Gracilariopsis chorda</name>
    <dbReference type="NCBI Taxonomy" id="448386"/>
    <lineage>
        <taxon>Eukaryota</taxon>
        <taxon>Rhodophyta</taxon>
        <taxon>Florideophyceae</taxon>
        <taxon>Rhodymeniophycidae</taxon>
        <taxon>Gracilariales</taxon>
        <taxon>Gracilariaceae</taxon>
        <taxon>Gracilariopsis</taxon>
    </lineage>
</organism>
<evidence type="ECO:0000313" key="4">
    <source>
        <dbReference type="EMBL" id="PXF47116.1"/>
    </source>
</evidence>
<sequence length="579" mass="64384">MSISSPDPTPAASETQRPTPFSTAAYDQNQVLKSLRKVEHGLRARFLSISHDANTALRLCQALFPTTRIPLFANARAGSWYVPPVIQDSPTYTAAFKSADGHYGQWSSSLRRPNIHVLQAAIQFGAVVLVDVTRRGKRFPDSFMKTVPIWCAVINNVAALYPCTTCTDANTVCDQCARIHLHPDVPQSERHHIQNKLPQWLADWRRSLPTLKNTVPTLKNASAQRLKPLRPIWVSPESTLWQHGIPLQQLDFTPIVCISASKVVPDGERSFIEPSLVEQVVCGVTFAPRPVGFAYVQGAGDDEEAWCCGLTPSLFWYHHDRLLSIANGSGANEGAMHVEAQLRNEISSILSEPDGVAGNSKHAAFGTADSTIGTRVWSSRILLRRLTRHDLPILLRSVSSRVGYVIVLGVDEQPPPASTEKLDDANTRPTETPKHVDWMPLVDKKGKLDFKYGFGRALGPCLSRLREYCVDMRKDVLICSTDKKGDWCAGLAIAWLAWHCESHDRHQCVEDGELSDHAGYTVRLPRKETIGFVDKETVHNTMLHFTCKFPQFELSRATLKQLNRFFSSPTPSSALTNSP</sequence>
<proteinExistence type="predicted"/>
<keyword evidence="5" id="KW-1185">Reference proteome</keyword>
<dbReference type="OrthoDB" id="2618at2759"/>
<dbReference type="InterPro" id="IPR007306">
    <property type="entry name" value="Rit1"/>
</dbReference>
<comment type="caution">
    <text evidence="4">The sequence shown here is derived from an EMBL/GenBank/DDBJ whole genome shotgun (WGS) entry which is preliminary data.</text>
</comment>
<dbReference type="GO" id="GO:0005737">
    <property type="term" value="C:cytoplasm"/>
    <property type="evidence" value="ECO:0007669"/>
    <property type="project" value="TreeGrafter"/>
</dbReference>
<dbReference type="PANTHER" id="PTHR31811">
    <property type="entry name" value="TRNA A64-2'-O-RIBOSYLPHOSPHATE TRANSFERASE"/>
    <property type="match status" value="1"/>
</dbReference>
<dbReference type="GO" id="GO:0043399">
    <property type="term" value="F:tRNA adenosine(64)-2'-O-ribosylphosphate transferase activity"/>
    <property type="evidence" value="ECO:0007669"/>
    <property type="project" value="InterPro"/>
</dbReference>
<evidence type="ECO:0000256" key="1">
    <source>
        <dbReference type="SAM" id="MobiDB-lite"/>
    </source>
</evidence>
<dbReference type="Pfam" id="PF17184">
    <property type="entry name" value="Rit1_C"/>
    <property type="match status" value="1"/>
</dbReference>
<protein>
    <submittedName>
        <fullName evidence="4">tRNA A64-2'-O-ribosylphosphate transferase</fullName>
    </submittedName>
</protein>
<accession>A0A2V3IY84</accession>
<dbReference type="Proteomes" id="UP000247409">
    <property type="component" value="Unassembled WGS sequence"/>
</dbReference>
<dbReference type="PANTHER" id="PTHR31811:SF0">
    <property type="entry name" value="TRNA A64-2'-O-RIBOSYLPHOSPHATE TRANSFERASE"/>
    <property type="match status" value="1"/>
</dbReference>
<reference evidence="4 5" key="1">
    <citation type="journal article" date="2018" name="Mol. Biol. Evol.">
        <title>Analysis of the draft genome of the red seaweed Gracilariopsis chorda provides insights into genome size evolution in Rhodophyta.</title>
        <authorList>
            <person name="Lee J."/>
            <person name="Yang E.C."/>
            <person name="Graf L."/>
            <person name="Yang J.H."/>
            <person name="Qiu H."/>
            <person name="Zel Zion U."/>
            <person name="Chan C.X."/>
            <person name="Stephens T.G."/>
            <person name="Weber A.P.M."/>
            <person name="Boo G.H."/>
            <person name="Boo S.M."/>
            <person name="Kim K.M."/>
            <person name="Shin Y."/>
            <person name="Jung M."/>
            <person name="Lee S.J."/>
            <person name="Yim H.S."/>
            <person name="Lee J.H."/>
            <person name="Bhattacharya D."/>
            <person name="Yoon H.S."/>
        </authorList>
    </citation>
    <scope>NUCLEOTIDE SEQUENCE [LARGE SCALE GENOMIC DNA]</scope>
    <source>
        <strain evidence="4 5">SKKU-2015</strain>
        <tissue evidence="4">Whole body</tissue>
    </source>
</reference>
<feature type="compositionally biased region" description="Basic and acidic residues" evidence="1">
    <location>
        <begin position="420"/>
        <end position="434"/>
    </location>
</feature>
<feature type="region of interest" description="Disordered" evidence="1">
    <location>
        <begin position="1"/>
        <end position="23"/>
    </location>
</feature>
<gene>
    <name evidence="4" type="ORF">BWQ96_03058</name>
</gene>
<dbReference type="GO" id="GO:0019988">
    <property type="term" value="P:charged-tRNA amino acid modification"/>
    <property type="evidence" value="ECO:0007669"/>
    <property type="project" value="InterPro"/>
</dbReference>
<feature type="domain" description="Rit1 DUSP-like" evidence="2">
    <location>
        <begin position="449"/>
        <end position="565"/>
    </location>
</feature>
<dbReference type="EMBL" id="NBIV01000028">
    <property type="protein sequence ID" value="PXF47116.1"/>
    <property type="molecule type" value="Genomic_DNA"/>
</dbReference>
<dbReference type="InterPro" id="IPR033421">
    <property type="entry name" value="Rit1_DUSP-like"/>
</dbReference>
<evidence type="ECO:0000313" key="5">
    <source>
        <dbReference type="Proteomes" id="UP000247409"/>
    </source>
</evidence>
<dbReference type="InterPro" id="IPR033449">
    <property type="entry name" value="Rit1_N"/>
</dbReference>